<evidence type="ECO:0000313" key="3">
    <source>
        <dbReference type="Proteomes" id="UP000053989"/>
    </source>
</evidence>
<organism evidence="2 3">
    <name type="scientific">Scleroderma citrinum Foug A</name>
    <dbReference type="NCBI Taxonomy" id="1036808"/>
    <lineage>
        <taxon>Eukaryota</taxon>
        <taxon>Fungi</taxon>
        <taxon>Dikarya</taxon>
        <taxon>Basidiomycota</taxon>
        <taxon>Agaricomycotina</taxon>
        <taxon>Agaricomycetes</taxon>
        <taxon>Agaricomycetidae</taxon>
        <taxon>Boletales</taxon>
        <taxon>Sclerodermatineae</taxon>
        <taxon>Sclerodermataceae</taxon>
        <taxon>Scleroderma</taxon>
    </lineage>
</organism>
<feature type="region of interest" description="Disordered" evidence="1">
    <location>
        <begin position="1"/>
        <end position="56"/>
    </location>
</feature>
<feature type="compositionally biased region" description="Low complexity" evidence="1">
    <location>
        <begin position="36"/>
        <end position="50"/>
    </location>
</feature>
<reference evidence="2 3" key="1">
    <citation type="submission" date="2014-04" db="EMBL/GenBank/DDBJ databases">
        <authorList>
            <consortium name="DOE Joint Genome Institute"/>
            <person name="Kuo A."/>
            <person name="Kohler A."/>
            <person name="Nagy L.G."/>
            <person name="Floudas D."/>
            <person name="Copeland A."/>
            <person name="Barry K.W."/>
            <person name="Cichocki N."/>
            <person name="Veneault-Fourrey C."/>
            <person name="LaButti K."/>
            <person name="Lindquist E.A."/>
            <person name="Lipzen A."/>
            <person name="Lundell T."/>
            <person name="Morin E."/>
            <person name="Murat C."/>
            <person name="Sun H."/>
            <person name="Tunlid A."/>
            <person name="Henrissat B."/>
            <person name="Grigoriev I.V."/>
            <person name="Hibbett D.S."/>
            <person name="Martin F."/>
            <person name="Nordberg H.P."/>
            <person name="Cantor M.N."/>
            <person name="Hua S.X."/>
        </authorList>
    </citation>
    <scope>NUCLEOTIDE SEQUENCE [LARGE SCALE GENOMIC DNA]</scope>
    <source>
        <strain evidence="2 3">Foug A</strain>
    </source>
</reference>
<name>A0A0C2ZV18_9AGAM</name>
<sequence>MNSMQDHSEPHDSTSTSFALRTDPNPMGQPASPADSVSSTPTLSTSPSSPEGAVDPISVLAATEANSSLTPMLKIVFSGELHPGPPRYEDLAKCWMAALTRKKEAVHMLALAQRDIEKLENHWARTCPVLSQGVLQR</sequence>
<protein>
    <submittedName>
        <fullName evidence="2">Uncharacterized protein</fullName>
    </submittedName>
</protein>
<reference evidence="3" key="2">
    <citation type="submission" date="2015-01" db="EMBL/GenBank/DDBJ databases">
        <title>Evolutionary Origins and Diversification of the Mycorrhizal Mutualists.</title>
        <authorList>
            <consortium name="DOE Joint Genome Institute"/>
            <consortium name="Mycorrhizal Genomics Consortium"/>
            <person name="Kohler A."/>
            <person name="Kuo A."/>
            <person name="Nagy L.G."/>
            <person name="Floudas D."/>
            <person name="Copeland A."/>
            <person name="Barry K.W."/>
            <person name="Cichocki N."/>
            <person name="Veneault-Fourrey C."/>
            <person name="LaButti K."/>
            <person name="Lindquist E.A."/>
            <person name="Lipzen A."/>
            <person name="Lundell T."/>
            <person name="Morin E."/>
            <person name="Murat C."/>
            <person name="Riley R."/>
            <person name="Ohm R."/>
            <person name="Sun H."/>
            <person name="Tunlid A."/>
            <person name="Henrissat B."/>
            <person name="Grigoriev I.V."/>
            <person name="Hibbett D.S."/>
            <person name="Martin F."/>
        </authorList>
    </citation>
    <scope>NUCLEOTIDE SEQUENCE [LARGE SCALE GENOMIC DNA]</scope>
    <source>
        <strain evidence="3">Foug A</strain>
    </source>
</reference>
<dbReference type="InParanoid" id="A0A0C2ZV18"/>
<evidence type="ECO:0000256" key="1">
    <source>
        <dbReference type="SAM" id="MobiDB-lite"/>
    </source>
</evidence>
<evidence type="ECO:0000313" key="2">
    <source>
        <dbReference type="EMBL" id="KIM65338.1"/>
    </source>
</evidence>
<dbReference type="EMBL" id="KN822023">
    <property type="protein sequence ID" value="KIM65338.1"/>
    <property type="molecule type" value="Genomic_DNA"/>
</dbReference>
<accession>A0A0C2ZV18</accession>
<dbReference type="HOGENOM" id="CLU_1866318_0_0_1"/>
<keyword evidence="3" id="KW-1185">Reference proteome</keyword>
<feature type="compositionally biased region" description="Basic and acidic residues" evidence="1">
    <location>
        <begin position="1"/>
        <end position="12"/>
    </location>
</feature>
<gene>
    <name evidence="2" type="ORF">SCLCIDRAFT_1212513</name>
</gene>
<proteinExistence type="predicted"/>
<dbReference type="Proteomes" id="UP000053989">
    <property type="component" value="Unassembled WGS sequence"/>
</dbReference>
<dbReference type="AlphaFoldDB" id="A0A0C2ZV18"/>